<proteinExistence type="predicted"/>
<sequence>MTPVVQKRLAIGAALAAVLLFLGANAHLLNVALRSQPECREAAGLTPAKRAC</sequence>
<evidence type="ECO:0000313" key="1">
    <source>
        <dbReference type="EMBL" id="MDK3075134.1"/>
    </source>
</evidence>
<organism evidence="1 2">
    <name type="scientific">Sedimentitalea xiamensis</name>
    <dbReference type="NCBI Taxonomy" id="3050037"/>
    <lineage>
        <taxon>Bacteria</taxon>
        <taxon>Pseudomonadati</taxon>
        <taxon>Pseudomonadota</taxon>
        <taxon>Alphaproteobacteria</taxon>
        <taxon>Rhodobacterales</taxon>
        <taxon>Paracoccaceae</taxon>
        <taxon>Sedimentitalea</taxon>
    </lineage>
</organism>
<evidence type="ECO:0000313" key="2">
    <source>
        <dbReference type="Proteomes" id="UP001227126"/>
    </source>
</evidence>
<dbReference type="RefSeq" id="WP_284487062.1">
    <property type="nucleotide sequence ID" value="NZ_JASNJE010000030.1"/>
</dbReference>
<protein>
    <submittedName>
        <fullName evidence="1">Uncharacterized protein</fullName>
    </submittedName>
</protein>
<gene>
    <name evidence="1" type="ORF">QO034_18765</name>
</gene>
<dbReference type="EMBL" id="JASNJE010000030">
    <property type="protein sequence ID" value="MDK3075134.1"/>
    <property type="molecule type" value="Genomic_DNA"/>
</dbReference>
<keyword evidence="2" id="KW-1185">Reference proteome</keyword>
<comment type="caution">
    <text evidence="1">The sequence shown here is derived from an EMBL/GenBank/DDBJ whole genome shotgun (WGS) entry which is preliminary data.</text>
</comment>
<accession>A0ABT7FK28</accession>
<name>A0ABT7FK28_9RHOB</name>
<reference evidence="1 2" key="1">
    <citation type="submission" date="2023-05" db="EMBL/GenBank/DDBJ databases">
        <title>Sedimentitalea sp. nov. JM2-8.</title>
        <authorList>
            <person name="Huang J."/>
        </authorList>
    </citation>
    <scope>NUCLEOTIDE SEQUENCE [LARGE SCALE GENOMIC DNA]</scope>
    <source>
        <strain evidence="1 2">JM2-8</strain>
    </source>
</reference>
<dbReference type="Proteomes" id="UP001227126">
    <property type="component" value="Unassembled WGS sequence"/>
</dbReference>